<dbReference type="PIRSF" id="PIRSF034934">
    <property type="entry name" value="AbiF_AbiD"/>
    <property type="match status" value="1"/>
</dbReference>
<sequence>MAAVGQPSFSPLKPHLSYADQLDLLRARNLTIGDERAALDTLQRLGYYRLVGYWFPLRRPDPANAMARLDEFEDGATFELAVDLYNFDRTLRLLVLDAIERIEVAIRVDVAYLLGKRHRLAHECASLLDSRFTSPRENGRPSGHSDWMRRYQDGVRKKTKDEFVAHHLSKYGGKMPIWVATETWDFGLLSKFFAGMKYGDRNKIAQRYELDGQTLESWLRALNFVRNAAAHHARLWNRNNPDGPRLPTMQRHHHLHHLRGDDFARRRVYGSLCVTRYLLKCVDSQSQWIQRLKSLADTFPISDLVSLRNGGFPPAWQDLALWAAV</sequence>
<comment type="caution">
    <text evidence="1">The sequence shown here is derived from an EMBL/GenBank/DDBJ whole genome shotgun (WGS) entry which is preliminary data.</text>
</comment>
<gene>
    <name evidence="1" type="ORF">D7S86_24950</name>
</gene>
<dbReference type="EMBL" id="RBZU01000015">
    <property type="protein sequence ID" value="RKP46172.1"/>
    <property type="molecule type" value="Genomic_DNA"/>
</dbReference>
<dbReference type="OrthoDB" id="5363652at2"/>
<proteinExistence type="predicted"/>
<accession>A0A494X7A3</accession>
<dbReference type="Pfam" id="PF07751">
    <property type="entry name" value="Abi_2"/>
    <property type="match status" value="1"/>
</dbReference>
<protein>
    <submittedName>
        <fullName evidence="1">Abi family protein</fullName>
    </submittedName>
</protein>
<keyword evidence="2" id="KW-1185">Reference proteome</keyword>
<dbReference type="AlphaFoldDB" id="A0A494X7A3"/>
<dbReference type="Proteomes" id="UP000270342">
    <property type="component" value="Unassembled WGS sequence"/>
</dbReference>
<dbReference type="InterPro" id="IPR011664">
    <property type="entry name" value="Abi_system_AbiD/AbiF-like"/>
</dbReference>
<name>A0A494X7A3_9BURK</name>
<organism evidence="1 2">
    <name type="scientific">Pararobbsia silviterrae</name>
    <dbReference type="NCBI Taxonomy" id="1792498"/>
    <lineage>
        <taxon>Bacteria</taxon>
        <taxon>Pseudomonadati</taxon>
        <taxon>Pseudomonadota</taxon>
        <taxon>Betaproteobacteria</taxon>
        <taxon>Burkholderiales</taxon>
        <taxon>Burkholderiaceae</taxon>
        <taxon>Pararobbsia</taxon>
    </lineage>
</organism>
<reference evidence="1 2" key="1">
    <citation type="submission" date="2018-10" db="EMBL/GenBank/DDBJ databases">
        <title>Robbsia sp. DHC34, isolated from soil.</title>
        <authorList>
            <person name="Gao Z.-H."/>
            <person name="Qiu L.-H."/>
        </authorList>
    </citation>
    <scope>NUCLEOTIDE SEQUENCE [LARGE SCALE GENOMIC DNA]</scope>
    <source>
        <strain evidence="1 2">DHC34</strain>
    </source>
</reference>
<dbReference type="InterPro" id="IPR017034">
    <property type="entry name" value="Abi_system_AbiD/AbiF"/>
</dbReference>
<evidence type="ECO:0000313" key="1">
    <source>
        <dbReference type="EMBL" id="RKP46172.1"/>
    </source>
</evidence>
<dbReference type="RefSeq" id="WP_121090522.1">
    <property type="nucleotide sequence ID" value="NZ_RBZU01000015.1"/>
</dbReference>
<evidence type="ECO:0000313" key="2">
    <source>
        <dbReference type="Proteomes" id="UP000270342"/>
    </source>
</evidence>